<keyword evidence="3" id="KW-1185">Reference proteome</keyword>
<evidence type="ECO:0000313" key="3">
    <source>
        <dbReference type="Proteomes" id="UP001595904"/>
    </source>
</evidence>
<dbReference type="Pfam" id="PF13759">
    <property type="entry name" value="2OG-FeII_Oxy_5"/>
    <property type="match status" value="1"/>
</dbReference>
<dbReference type="InterPro" id="IPR011990">
    <property type="entry name" value="TPR-like_helical_dom_sf"/>
</dbReference>
<gene>
    <name evidence="2" type="ORF">ACFPN2_10785</name>
</gene>
<dbReference type="Gene3D" id="1.25.40.10">
    <property type="entry name" value="Tetratricopeptide repeat domain"/>
    <property type="match status" value="3"/>
</dbReference>
<dbReference type="Pfam" id="PF13432">
    <property type="entry name" value="TPR_16"/>
    <property type="match status" value="3"/>
</dbReference>
<dbReference type="Proteomes" id="UP001595904">
    <property type="component" value="Unassembled WGS sequence"/>
</dbReference>
<dbReference type="SUPFAM" id="SSF48452">
    <property type="entry name" value="TPR-like"/>
    <property type="match status" value="1"/>
</dbReference>
<dbReference type="InterPro" id="IPR052943">
    <property type="entry name" value="TMTC_O-mannosyl-trnsfr"/>
</dbReference>
<dbReference type="SMART" id="SM00028">
    <property type="entry name" value="TPR"/>
    <property type="match status" value="8"/>
</dbReference>
<dbReference type="EMBL" id="JBHSDU010000003">
    <property type="protein sequence ID" value="MFC4309565.1"/>
    <property type="molecule type" value="Genomic_DNA"/>
</dbReference>
<name>A0ABV8SQB0_9GAMM</name>
<dbReference type="InterPro" id="IPR019734">
    <property type="entry name" value="TPR_rpt"/>
</dbReference>
<dbReference type="Pfam" id="PF13181">
    <property type="entry name" value="TPR_8"/>
    <property type="match status" value="1"/>
</dbReference>
<protein>
    <submittedName>
        <fullName evidence="2">2OG-Fe(II) oxygenase family protein</fullName>
    </submittedName>
</protein>
<dbReference type="InterPro" id="IPR012668">
    <property type="entry name" value="CHP02466"/>
</dbReference>
<keyword evidence="1" id="KW-0802">TPR repeat</keyword>
<organism evidence="2 3">
    <name type="scientific">Steroidobacter flavus</name>
    <dbReference type="NCBI Taxonomy" id="1842136"/>
    <lineage>
        <taxon>Bacteria</taxon>
        <taxon>Pseudomonadati</taxon>
        <taxon>Pseudomonadota</taxon>
        <taxon>Gammaproteobacteria</taxon>
        <taxon>Steroidobacterales</taxon>
        <taxon>Steroidobacteraceae</taxon>
        <taxon>Steroidobacter</taxon>
    </lineage>
</organism>
<dbReference type="Gene3D" id="2.60.120.620">
    <property type="entry name" value="q2cbj1_9rhob like domain"/>
    <property type="match status" value="1"/>
</dbReference>
<evidence type="ECO:0000256" key="1">
    <source>
        <dbReference type="PROSITE-ProRule" id="PRU00339"/>
    </source>
</evidence>
<comment type="caution">
    <text evidence="2">The sequence shown here is derived from an EMBL/GenBank/DDBJ whole genome shotgun (WGS) entry which is preliminary data.</text>
</comment>
<dbReference type="PANTHER" id="PTHR44809:SF1">
    <property type="entry name" value="PROTEIN O-MANNOSYL-TRANSFERASE TMTC1"/>
    <property type="match status" value="1"/>
</dbReference>
<dbReference type="PROSITE" id="PS50005">
    <property type="entry name" value="TPR"/>
    <property type="match status" value="1"/>
</dbReference>
<reference evidence="3" key="1">
    <citation type="journal article" date="2019" name="Int. J. Syst. Evol. Microbiol.">
        <title>The Global Catalogue of Microorganisms (GCM) 10K type strain sequencing project: providing services to taxonomists for standard genome sequencing and annotation.</title>
        <authorList>
            <consortium name="The Broad Institute Genomics Platform"/>
            <consortium name="The Broad Institute Genome Sequencing Center for Infectious Disease"/>
            <person name="Wu L."/>
            <person name="Ma J."/>
        </authorList>
    </citation>
    <scope>NUCLEOTIDE SEQUENCE [LARGE SCALE GENOMIC DNA]</scope>
    <source>
        <strain evidence="3">CGMCC 1.10759</strain>
    </source>
</reference>
<evidence type="ECO:0000313" key="2">
    <source>
        <dbReference type="EMBL" id="MFC4309565.1"/>
    </source>
</evidence>
<accession>A0ABV8SQB0</accession>
<feature type="repeat" description="TPR" evidence="1">
    <location>
        <begin position="147"/>
        <end position="180"/>
    </location>
</feature>
<dbReference type="RefSeq" id="WP_380596610.1">
    <property type="nucleotide sequence ID" value="NZ_JBHSDU010000003.1"/>
</dbReference>
<dbReference type="PANTHER" id="PTHR44809">
    <property type="match status" value="1"/>
</dbReference>
<sequence>MAVSGASNATVAHGLQQAQSLLQQGLHAQAADVCSRLLAQWPTLTEALQLLALARKGLGDVTEAERLLRACVQLQPQRAEYHANLANLFRASGRVAEAETTYRLALQADARFKPARLGLIRTLNAAGAHPRAQVEAAALVHDEPADAEGWAELAAALKGQGKFSEAEAAYRAALARRPSFAIARHNLGSLLSQLERADEALREIDRAIEAGVKGHAVRLNRAIALQQLGRFEESEREFEQAAQLAPAHVDTQARLAKLRFMRGDADFTRGLRAVVAGNLRNSQLHLCHASLLRDAGRLPEATSAFQEAIAHCGEQPELLMGLALTAMDAGIPEQALAPAQAAVCAQPDYLHVSTCLQSILLSLGRADEAMPLIQRARALAPLHQEHIACEATAARMLGLPRYQELYDYDRFVVPMMLDRPDGFASIEAFCDELMGVLAERQQLAMHPLDQSLRFGAQTSRSLLADPHPLIREFLDLLTTPIAEYRSRLPQSADHPLLSRNHGEARLSGCWSIRLHRGGYHLNHVHPSGWLSSACYVHAPADTHDVVARSGWIKFGEPRYSTPGVDAERMIQPRAGMLILFPSYMWHGTMPISTDEPRVTVGADVLPSTA</sequence>
<proteinExistence type="predicted"/>